<organism evidence="1 2">
    <name type="scientific">Camellia lanceoleosa</name>
    <dbReference type="NCBI Taxonomy" id="1840588"/>
    <lineage>
        <taxon>Eukaryota</taxon>
        <taxon>Viridiplantae</taxon>
        <taxon>Streptophyta</taxon>
        <taxon>Embryophyta</taxon>
        <taxon>Tracheophyta</taxon>
        <taxon>Spermatophyta</taxon>
        <taxon>Magnoliopsida</taxon>
        <taxon>eudicotyledons</taxon>
        <taxon>Gunneridae</taxon>
        <taxon>Pentapetalae</taxon>
        <taxon>asterids</taxon>
        <taxon>Ericales</taxon>
        <taxon>Theaceae</taxon>
        <taxon>Camellia</taxon>
    </lineage>
</organism>
<evidence type="ECO:0000313" key="2">
    <source>
        <dbReference type="Proteomes" id="UP001060215"/>
    </source>
</evidence>
<name>A0ACC0F7I9_9ERIC</name>
<evidence type="ECO:0000313" key="1">
    <source>
        <dbReference type="EMBL" id="KAI7984701.1"/>
    </source>
</evidence>
<comment type="caution">
    <text evidence="1">The sequence shown here is derived from an EMBL/GenBank/DDBJ whole genome shotgun (WGS) entry which is preliminary data.</text>
</comment>
<protein>
    <submittedName>
        <fullName evidence="1">Uncharacterized protein</fullName>
    </submittedName>
</protein>
<dbReference type="Proteomes" id="UP001060215">
    <property type="component" value="Chromosome 11"/>
</dbReference>
<sequence>MIHFPKPQIREEALKNKLKTREPPTYIPSFCGENDVEMDSEGIVDDAQELKLWPSKIELAFIQIMVEELRQDPSLTRKNYFTTRHWSRIDNEMYKQV</sequence>
<accession>A0ACC0F7I9</accession>
<proteinExistence type="predicted"/>
<keyword evidence="2" id="KW-1185">Reference proteome</keyword>
<dbReference type="EMBL" id="CM045768">
    <property type="protein sequence ID" value="KAI7984701.1"/>
    <property type="molecule type" value="Genomic_DNA"/>
</dbReference>
<gene>
    <name evidence="1" type="ORF">LOK49_LG15G01874</name>
</gene>
<reference evidence="1 2" key="1">
    <citation type="journal article" date="2022" name="Plant J.">
        <title>Chromosome-level genome of Camellia lanceoleosa provides a valuable resource for understanding genome evolution and self-incompatibility.</title>
        <authorList>
            <person name="Gong W."/>
            <person name="Xiao S."/>
            <person name="Wang L."/>
            <person name="Liao Z."/>
            <person name="Chang Y."/>
            <person name="Mo W."/>
            <person name="Hu G."/>
            <person name="Li W."/>
            <person name="Zhao G."/>
            <person name="Zhu H."/>
            <person name="Hu X."/>
            <person name="Ji K."/>
            <person name="Xiang X."/>
            <person name="Song Q."/>
            <person name="Yuan D."/>
            <person name="Jin S."/>
            <person name="Zhang L."/>
        </authorList>
    </citation>
    <scope>NUCLEOTIDE SEQUENCE [LARGE SCALE GENOMIC DNA]</scope>
    <source>
        <strain evidence="1">SQ_2022a</strain>
    </source>
</reference>